<sequence>MTEKTEKAKRPASITIICIIGFIGAIYIVPLVFSSKAQQVGSWYPPYLVFSIIIGLVCIAGLWIMKKWAAYTYTAFLVLNQIVLLAIGAWSVVALLIPAVVIFFVLKDIAKPPDKLPPSVHIR</sequence>
<protein>
    <submittedName>
        <fullName evidence="2">Uncharacterized protein</fullName>
    </submittedName>
</protein>
<feature type="transmembrane region" description="Helical" evidence="1">
    <location>
        <begin position="45"/>
        <end position="65"/>
    </location>
</feature>
<accession>E1YE43</accession>
<proteinExistence type="predicted"/>
<feature type="transmembrane region" description="Helical" evidence="1">
    <location>
        <begin position="77"/>
        <end position="106"/>
    </location>
</feature>
<evidence type="ECO:0000256" key="1">
    <source>
        <dbReference type="SAM" id="Phobius"/>
    </source>
</evidence>
<feature type="transmembrane region" description="Helical" evidence="1">
    <location>
        <begin position="12"/>
        <end position="33"/>
    </location>
</feature>
<keyword evidence="1" id="KW-0472">Membrane</keyword>
<evidence type="ECO:0000313" key="2">
    <source>
        <dbReference type="EMBL" id="CBX28802.1"/>
    </source>
</evidence>
<name>E1YE43_9BACT</name>
<organism evidence="2">
    <name type="scientific">uncultured Desulfobacterium sp</name>
    <dbReference type="NCBI Taxonomy" id="201089"/>
    <lineage>
        <taxon>Bacteria</taxon>
        <taxon>Pseudomonadati</taxon>
        <taxon>Thermodesulfobacteriota</taxon>
        <taxon>Desulfobacteria</taxon>
        <taxon>Desulfobacterales</taxon>
        <taxon>Desulfobacteriaceae</taxon>
        <taxon>Desulfobacterium</taxon>
        <taxon>environmental samples</taxon>
    </lineage>
</organism>
<keyword evidence="1" id="KW-1133">Transmembrane helix</keyword>
<dbReference type="EMBL" id="FR695870">
    <property type="protein sequence ID" value="CBX28802.1"/>
    <property type="molecule type" value="Genomic_DNA"/>
</dbReference>
<reference evidence="2" key="1">
    <citation type="journal article" date="2011" name="Environ. Microbiol.">
        <title>Genomic insights into the metabolic potential of the polycyclic aromatic hydrocarbon degrading sulfate-reducing Deltaproteobacterium N47.</title>
        <authorList>
            <person name="Bergmann F."/>
            <person name="Selesi D."/>
            <person name="Weinmaier T."/>
            <person name="Tischler P."/>
            <person name="Rattei T."/>
            <person name="Meckenstock R.U."/>
        </authorList>
    </citation>
    <scope>NUCLEOTIDE SEQUENCE</scope>
</reference>
<keyword evidence="1" id="KW-0812">Transmembrane</keyword>
<gene>
    <name evidence="2" type="ORF">N47_B19480</name>
</gene>
<dbReference type="AlphaFoldDB" id="E1YE43"/>